<name>A0A109BP71_HYPSL</name>
<accession>A0A109BP71</accession>
<dbReference type="Proteomes" id="UP000059074">
    <property type="component" value="Unassembled WGS sequence"/>
</dbReference>
<dbReference type="PATRIC" id="fig|121290.4.peg.1572"/>
<proteinExistence type="predicted"/>
<feature type="compositionally biased region" description="Basic and acidic residues" evidence="1">
    <location>
        <begin position="206"/>
        <end position="215"/>
    </location>
</feature>
<keyword evidence="2" id="KW-0378">Hydrolase</keyword>
<gene>
    <name evidence="2" type="ORF">APY04_0190</name>
</gene>
<keyword evidence="3" id="KW-1185">Reference proteome</keyword>
<dbReference type="EMBL" id="LMTR01000012">
    <property type="protein sequence ID" value="KWT72396.1"/>
    <property type="molecule type" value="Genomic_DNA"/>
</dbReference>
<organism evidence="2 3">
    <name type="scientific">Hyphomicrobium sulfonivorans</name>
    <dbReference type="NCBI Taxonomy" id="121290"/>
    <lineage>
        <taxon>Bacteria</taxon>
        <taxon>Pseudomonadati</taxon>
        <taxon>Pseudomonadota</taxon>
        <taxon>Alphaproteobacteria</taxon>
        <taxon>Hyphomicrobiales</taxon>
        <taxon>Hyphomicrobiaceae</taxon>
        <taxon>Hyphomicrobium</taxon>
    </lineage>
</organism>
<evidence type="ECO:0000313" key="3">
    <source>
        <dbReference type="Proteomes" id="UP000059074"/>
    </source>
</evidence>
<feature type="region of interest" description="Disordered" evidence="1">
    <location>
        <begin position="196"/>
        <end position="215"/>
    </location>
</feature>
<dbReference type="GO" id="GO:0016787">
    <property type="term" value="F:hydrolase activity"/>
    <property type="evidence" value="ECO:0007669"/>
    <property type="project" value="UniProtKB-KW"/>
</dbReference>
<protein>
    <submittedName>
        <fullName evidence="2">Putative hydrolases of HD superfamily</fullName>
    </submittedName>
</protein>
<evidence type="ECO:0000313" key="2">
    <source>
        <dbReference type="EMBL" id="KWT72396.1"/>
    </source>
</evidence>
<dbReference type="Gene3D" id="1.10.3210.10">
    <property type="entry name" value="Hypothetical protein af1432"/>
    <property type="match status" value="1"/>
</dbReference>
<sequence length="215" mass="23921">MRKKQIEAPFNPAVPWMQLANGSAYVFGNGPHDLHGLRIEHVAHALSQINRFTGHTREPYSVAQHSVFVSKLLDFDPRLAMLGLAHDAHEIIIGDIGTPLKLALKAEGAAGILGLLEAQADAVLYPLFGVNPTASDFDREAIKRADLVALATEYRDLMVRRHDWNLPHPPSRTKIVPVPAHIAAQQFMRRFRQLKRQVSVKPSSGRRNDVGTKRP</sequence>
<dbReference type="SUPFAM" id="SSF109604">
    <property type="entry name" value="HD-domain/PDEase-like"/>
    <property type="match status" value="1"/>
</dbReference>
<comment type="caution">
    <text evidence="2">The sequence shown here is derived from an EMBL/GenBank/DDBJ whole genome shotgun (WGS) entry which is preliminary data.</text>
</comment>
<reference evidence="2 3" key="1">
    <citation type="submission" date="2015-10" db="EMBL/GenBank/DDBJ databases">
        <title>Transcriptomic analysis of a linuron degrading triple-species bacterial consortium.</title>
        <authorList>
            <person name="Albers P."/>
        </authorList>
    </citation>
    <scope>NUCLEOTIDE SEQUENCE [LARGE SCALE GENOMIC DNA]</scope>
    <source>
        <strain evidence="2 3">WDL6</strain>
    </source>
</reference>
<dbReference type="AlphaFoldDB" id="A0A109BP71"/>
<evidence type="ECO:0000256" key="1">
    <source>
        <dbReference type="SAM" id="MobiDB-lite"/>
    </source>
</evidence>
<dbReference type="STRING" id="121290.APY04_0190"/>